<dbReference type="Proteomes" id="UP000318053">
    <property type="component" value="Unassembled WGS sequence"/>
</dbReference>
<reference evidence="1 2" key="1">
    <citation type="submission" date="2019-02" db="EMBL/GenBank/DDBJ databases">
        <title>Deep-cultivation of Planctomycetes and their phenomic and genomic characterization uncovers novel biology.</title>
        <authorList>
            <person name="Wiegand S."/>
            <person name="Jogler M."/>
            <person name="Boedeker C."/>
            <person name="Pinto D."/>
            <person name="Vollmers J."/>
            <person name="Rivas-Marin E."/>
            <person name="Kohn T."/>
            <person name="Peeters S.H."/>
            <person name="Heuer A."/>
            <person name="Rast P."/>
            <person name="Oberbeckmann S."/>
            <person name="Bunk B."/>
            <person name="Jeske O."/>
            <person name="Meyerdierks A."/>
            <person name="Storesund J.E."/>
            <person name="Kallscheuer N."/>
            <person name="Luecker S."/>
            <person name="Lage O.M."/>
            <person name="Pohl T."/>
            <person name="Merkel B.J."/>
            <person name="Hornburger P."/>
            <person name="Mueller R.-W."/>
            <person name="Bruemmer F."/>
            <person name="Labrenz M."/>
            <person name="Spormann A.M."/>
            <person name="Op Den Camp H."/>
            <person name="Overmann J."/>
            <person name="Amann R."/>
            <person name="Jetten M.S.M."/>
            <person name="Mascher T."/>
            <person name="Medema M.H."/>
            <person name="Devos D.P."/>
            <person name="Kaster A.-K."/>
            <person name="Ovreas L."/>
            <person name="Rohde M."/>
            <person name="Galperin M.Y."/>
            <person name="Jogler C."/>
        </authorList>
    </citation>
    <scope>NUCLEOTIDE SEQUENCE [LARGE SCALE GENOMIC DNA]</scope>
    <source>
        <strain evidence="1 2">CA85</strain>
    </source>
</reference>
<dbReference type="NCBIfam" id="NF033441">
    <property type="entry name" value="BREX_BrxC"/>
    <property type="match status" value="1"/>
</dbReference>
<evidence type="ECO:0008006" key="3">
    <source>
        <dbReference type="Google" id="ProtNLM"/>
    </source>
</evidence>
<dbReference type="RefSeq" id="WP_146394139.1">
    <property type="nucleotide sequence ID" value="NZ_SJPK01000034.1"/>
</dbReference>
<keyword evidence="2" id="KW-1185">Reference proteome</keyword>
<organism evidence="1 2">
    <name type="scientific">Allorhodopirellula solitaria</name>
    <dbReference type="NCBI Taxonomy" id="2527987"/>
    <lineage>
        <taxon>Bacteria</taxon>
        <taxon>Pseudomonadati</taxon>
        <taxon>Planctomycetota</taxon>
        <taxon>Planctomycetia</taxon>
        <taxon>Pirellulales</taxon>
        <taxon>Pirellulaceae</taxon>
        <taxon>Allorhodopirellula</taxon>
    </lineage>
</organism>
<gene>
    <name evidence="1" type="ORF">CA85_51300</name>
</gene>
<protein>
    <recommendedName>
        <fullName evidence="3">BREX system P-loop protein BrxC</fullName>
    </recommendedName>
</protein>
<accession>A0A5C5WN28</accession>
<proteinExistence type="predicted"/>
<dbReference type="EMBL" id="SJPK01000034">
    <property type="protein sequence ID" value="TWT52020.1"/>
    <property type="molecule type" value="Genomic_DNA"/>
</dbReference>
<dbReference type="OrthoDB" id="3201900at2"/>
<dbReference type="AlphaFoldDB" id="A0A5C5WN28"/>
<evidence type="ECO:0000313" key="1">
    <source>
        <dbReference type="EMBL" id="TWT52020.1"/>
    </source>
</evidence>
<evidence type="ECO:0000313" key="2">
    <source>
        <dbReference type="Proteomes" id="UP000318053"/>
    </source>
</evidence>
<name>A0A5C5WN28_9BACT</name>
<sequence length="1207" mass="135573">MKIKELFAEDVTRSIPPVVYFHQHLPEHIESEVREYIITGGWNEDHPNYKRVPDGIHEQYVKLLRGITRELDKPGGPDLPNAWISGFYGSGKSSFAKLLGLSLDGKSLPDGTSLSEAWLARNKSQRRQEMVDAWGELRAKINPISVVFDVGAKARDNEHVHAVAIRQLQERLGYATKDPIVADFELKLERDGLYDQFQEIAQAQLGKPWSEVKDTSMVDQSFSLVMHHLDKQKHIDPLSWSMAYAGKAPPGRSAEEATADIGDMLRFRADDATLFFVIDEVSQYSQFNKDRTDKLRAFATSLGSTLRGKVWMLALGQQKLDEGAGDDVLVWARDRFPPQLRVHLSATNIRDVVHRRLLQKKTEHVAMLKSAFDEHRPELKLFAYGCSEVTADEFVEIYPMLPGQIDLVLQITSALRTRSNRAPGDDHAIRGLLQLLGDLFSDLKLAEAEFGKVVSLDQIYEIQKTALDSDTQSSMSRIMNKCVEIKANLALRAAKAVALLELIQESEPTTPEMVAKCLYDRLGVGDQVSEVKEALELLRSHGLLGYSDKLGYKIQSSAGEEWDRERRDGGASVDKVGDYVLAALKELLATIEKPKLNDRPFPISGLFNNARLHDDAKIFNPNDPTCVTLDFRYLPNEDRGESDWIRQSDESALKNRLVWVCGDNEKVREEVRELARSEAMVKKYRPRRENLSVQKRTCLNEEEIKLEDGTRKVKEAVADCFRAGTFYFRGDKYEARSQGEAFSTAANRCATRIIKDLFGMFDGTVVSPAEVEQLLQADLVGVSAKFMRDELGILDLDGARYEATCTGVVPVRIQEKIARDNGVSGSLLLSDFGGAPFGYRPELIKACVAGLIRGSKVKAQLSDGGAEINSWRDVGMQELFTSAQAFRRADFFPADEGDINPGQLNKIRKFFNDEFNLKLGRDIGEIADAVETQFHPLNRKLTDVVGDLKKLSVAVPIPSEFETLRQAIEKCLAKVRHAKPTVQQLLKNLDALREGIRKVNVYRSELQDDLIGKINDAGEIMRYQFTQLEHLGPVDAEVAEAAERIQTHLKTDRPWLDASELDSDVELLREAYKTQRRELLGAQEVGADAARGTVKKRPGFSTLSSDHSAIVLREFDSAVTNTDEDAVSPKLIDLRDSFQARLGRCEESANRKLDEILSETSDKILRPVSLNYSNRVINDETDVDKLLAEIRKELMEHLDADVKMRIV</sequence>
<comment type="caution">
    <text evidence="1">The sequence shown here is derived from an EMBL/GenBank/DDBJ whole genome shotgun (WGS) entry which is preliminary data.</text>
</comment>
<dbReference type="InterPro" id="IPR047679">
    <property type="entry name" value="BREX_BrxC"/>
</dbReference>